<comment type="caution">
    <text evidence="1">The sequence shown here is derived from an EMBL/GenBank/DDBJ whole genome shotgun (WGS) entry which is preliminary data.</text>
</comment>
<reference evidence="2" key="1">
    <citation type="journal article" date="2015" name="Nat. Genet.">
        <title>The genome and transcriptome of the zoonotic hookworm Ancylostoma ceylanicum identify infection-specific gene families.</title>
        <authorList>
            <person name="Schwarz E.M."/>
            <person name="Hu Y."/>
            <person name="Antoshechkin I."/>
            <person name="Miller M.M."/>
            <person name="Sternberg P.W."/>
            <person name="Aroian R.V."/>
        </authorList>
    </citation>
    <scope>NUCLEOTIDE SEQUENCE</scope>
    <source>
        <strain evidence="2">HY135</strain>
    </source>
</reference>
<keyword evidence="2" id="KW-1185">Reference proteome</keyword>
<protein>
    <submittedName>
        <fullName evidence="1">Uncharacterized protein</fullName>
    </submittedName>
</protein>
<name>A0A016W0G5_9BILA</name>
<organism evidence="1 2">
    <name type="scientific">Ancylostoma ceylanicum</name>
    <dbReference type="NCBI Taxonomy" id="53326"/>
    <lineage>
        <taxon>Eukaryota</taxon>
        <taxon>Metazoa</taxon>
        <taxon>Ecdysozoa</taxon>
        <taxon>Nematoda</taxon>
        <taxon>Chromadorea</taxon>
        <taxon>Rhabditida</taxon>
        <taxon>Rhabditina</taxon>
        <taxon>Rhabditomorpha</taxon>
        <taxon>Strongyloidea</taxon>
        <taxon>Ancylostomatidae</taxon>
        <taxon>Ancylostomatinae</taxon>
        <taxon>Ancylostoma</taxon>
    </lineage>
</organism>
<accession>A0A016W0G5</accession>
<dbReference type="AlphaFoldDB" id="A0A016W0G5"/>
<evidence type="ECO:0000313" key="1">
    <source>
        <dbReference type="EMBL" id="EYC33354.1"/>
    </source>
</evidence>
<dbReference type="Proteomes" id="UP000024635">
    <property type="component" value="Unassembled WGS sequence"/>
</dbReference>
<gene>
    <name evidence="1" type="primary">Acey_s0002.g742</name>
    <name evidence="1" type="ORF">Y032_0002g742</name>
</gene>
<sequence>MCSWIHRQKTGEVTRATNKVNAKEEVSMILFQPIFFNDALNKLQEFFGTMTSPANVFLQCFDVRNASFAEHIQKTAEKFRCHEDICNRILAGWLSPYIQ</sequence>
<evidence type="ECO:0000313" key="2">
    <source>
        <dbReference type="Proteomes" id="UP000024635"/>
    </source>
</evidence>
<dbReference type="EMBL" id="JARK01001338">
    <property type="protein sequence ID" value="EYC33354.1"/>
    <property type="molecule type" value="Genomic_DNA"/>
</dbReference>
<proteinExistence type="predicted"/>